<keyword evidence="3 7" id="KW-0645">Protease</keyword>
<comment type="caution">
    <text evidence="8">The sequence shown here is derived from an EMBL/GenBank/DDBJ whole genome shotgun (WGS) entry which is preliminary data.</text>
</comment>
<keyword evidence="9" id="KW-1185">Reference proteome</keyword>
<reference evidence="8" key="1">
    <citation type="submission" date="2021-08" db="EMBL/GenBank/DDBJ databases">
        <title>WGS assembly of Ceratopteris richardii.</title>
        <authorList>
            <person name="Marchant D.B."/>
            <person name="Chen G."/>
            <person name="Jenkins J."/>
            <person name="Shu S."/>
            <person name="Leebens-Mack J."/>
            <person name="Grimwood J."/>
            <person name="Schmutz J."/>
            <person name="Soltis P."/>
            <person name="Soltis D."/>
            <person name="Chen Z.-H."/>
        </authorList>
    </citation>
    <scope>NUCLEOTIDE SEQUENCE</scope>
    <source>
        <strain evidence="8">Whitten #5841</strain>
        <tissue evidence="8">Leaf</tissue>
    </source>
</reference>
<keyword evidence="2 7" id="KW-0121">Carboxypeptidase</keyword>
<evidence type="ECO:0000256" key="4">
    <source>
        <dbReference type="ARBA" id="ARBA00022729"/>
    </source>
</evidence>
<evidence type="ECO:0000256" key="2">
    <source>
        <dbReference type="ARBA" id="ARBA00022645"/>
    </source>
</evidence>
<gene>
    <name evidence="8" type="ORF">KP509_28G032400</name>
</gene>
<dbReference type="PANTHER" id="PTHR11802">
    <property type="entry name" value="SERINE PROTEASE FAMILY S10 SERINE CARBOXYPEPTIDASE"/>
    <property type="match status" value="1"/>
</dbReference>
<keyword evidence="6" id="KW-0325">Glycoprotein</keyword>
<dbReference type="EC" id="3.4.16.-" evidence="7"/>
<dbReference type="InterPro" id="IPR018202">
    <property type="entry name" value="Ser_caboxypep_ser_AS"/>
</dbReference>
<keyword evidence="5 7" id="KW-0378">Hydrolase</keyword>
<evidence type="ECO:0000313" key="9">
    <source>
        <dbReference type="Proteomes" id="UP000825935"/>
    </source>
</evidence>
<evidence type="ECO:0000256" key="3">
    <source>
        <dbReference type="ARBA" id="ARBA00022670"/>
    </source>
</evidence>
<name>A0A8T2RAZ7_CERRI</name>
<keyword evidence="4" id="KW-0732">Signal</keyword>
<dbReference type="Proteomes" id="UP000825935">
    <property type="component" value="Chromosome 28"/>
</dbReference>
<dbReference type="InterPro" id="IPR001563">
    <property type="entry name" value="Peptidase_S10"/>
</dbReference>
<organism evidence="8 9">
    <name type="scientific">Ceratopteris richardii</name>
    <name type="common">Triangle waterfern</name>
    <dbReference type="NCBI Taxonomy" id="49495"/>
    <lineage>
        <taxon>Eukaryota</taxon>
        <taxon>Viridiplantae</taxon>
        <taxon>Streptophyta</taxon>
        <taxon>Embryophyta</taxon>
        <taxon>Tracheophyta</taxon>
        <taxon>Polypodiopsida</taxon>
        <taxon>Polypodiidae</taxon>
        <taxon>Polypodiales</taxon>
        <taxon>Pteridineae</taxon>
        <taxon>Pteridaceae</taxon>
        <taxon>Parkerioideae</taxon>
        <taxon>Ceratopteris</taxon>
    </lineage>
</organism>
<dbReference type="GO" id="GO:0006508">
    <property type="term" value="P:proteolysis"/>
    <property type="evidence" value="ECO:0007669"/>
    <property type="project" value="UniProtKB-KW"/>
</dbReference>
<dbReference type="OrthoDB" id="443318at2759"/>
<dbReference type="Gene3D" id="3.40.50.1820">
    <property type="entry name" value="alpha/beta hydrolase"/>
    <property type="match status" value="1"/>
</dbReference>
<dbReference type="GO" id="GO:0004185">
    <property type="term" value="F:serine-type carboxypeptidase activity"/>
    <property type="evidence" value="ECO:0007669"/>
    <property type="project" value="UniProtKB-UniRule"/>
</dbReference>
<proteinExistence type="inferred from homology"/>
<dbReference type="PROSITE" id="PS00131">
    <property type="entry name" value="CARBOXYPEPT_SER_SER"/>
    <property type="match status" value="1"/>
</dbReference>
<evidence type="ECO:0000313" key="8">
    <source>
        <dbReference type="EMBL" id="KAH7293602.1"/>
    </source>
</evidence>
<evidence type="ECO:0000256" key="5">
    <source>
        <dbReference type="ARBA" id="ARBA00022801"/>
    </source>
</evidence>
<dbReference type="PANTHER" id="PTHR11802:SF3">
    <property type="entry name" value="RETINOID-INDUCIBLE SERINE CARBOXYPEPTIDASE"/>
    <property type="match status" value="1"/>
</dbReference>
<comment type="similarity">
    <text evidence="1 7">Belongs to the peptidase S10 family.</text>
</comment>
<accession>A0A8T2RAZ7</accession>
<dbReference type="AlphaFoldDB" id="A0A8T2RAZ7"/>
<dbReference type="EMBL" id="CM035433">
    <property type="protein sequence ID" value="KAH7293602.1"/>
    <property type="molecule type" value="Genomic_DNA"/>
</dbReference>
<evidence type="ECO:0000256" key="7">
    <source>
        <dbReference type="RuleBase" id="RU361156"/>
    </source>
</evidence>
<sequence>MFWWLYKSPVQSSSDWPLILWLQGGPGASGVGLGNFEEIGPLTTSLLPRQHTWLTKSHLLFVDSPVGTGFSYVANDSLLLTNDEDVAIDLTTFLQAFFESHPELQSSPFFVFAESYGGKHAALLGLELNSAIRMGCVKAKLGGIALGDSWISPIDSVFSWGPVLKAFSRIDNHQEQIITGKAKEIQENIKNGAFLDATRGWSFLESLILNMSNNVDFYNILSDESDSSSSSLFETQQKQNSFQRYGHYLKMQRIKQLNQSVPDLASIMNGPIRKKLQIIPDGIIWRELAGSVFSALTQEFMRDVVAKVDELLTRGVNVAIYSGQLDLICATQGTEDWVKKLRWEGMAAFKDANRKPLFCNGTGNTAGFVKAYKNLTFYWVLFAGHMVPADNPCIALEIVESITNSI</sequence>
<dbReference type="InterPro" id="IPR029058">
    <property type="entry name" value="AB_hydrolase_fold"/>
</dbReference>
<dbReference type="OMA" id="QEPKEVW"/>
<evidence type="ECO:0000256" key="6">
    <source>
        <dbReference type="ARBA" id="ARBA00023180"/>
    </source>
</evidence>
<dbReference type="SUPFAM" id="SSF53474">
    <property type="entry name" value="alpha/beta-Hydrolases"/>
    <property type="match status" value="1"/>
</dbReference>
<evidence type="ECO:0000256" key="1">
    <source>
        <dbReference type="ARBA" id="ARBA00009431"/>
    </source>
</evidence>
<protein>
    <recommendedName>
        <fullName evidence="7">Carboxypeptidase</fullName>
        <ecNumber evidence="7">3.4.16.-</ecNumber>
    </recommendedName>
</protein>
<dbReference type="PRINTS" id="PR00724">
    <property type="entry name" value="CRBOXYPTASEC"/>
</dbReference>
<dbReference type="Pfam" id="PF00450">
    <property type="entry name" value="Peptidase_S10"/>
    <property type="match status" value="1"/>
</dbReference>
<dbReference type="FunFam" id="3.40.50.1820:FF:000123">
    <property type="entry name" value="Carboxypeptidase"/>
    <property type="match status" value="1"/>
</dbReference>